<dbReference type="EMBL" id="RWJN01000173">
    <property type="protein sequence ID" value="TCD65579.1"/>
    <property type="molecule type" value="Genomic_DNA"/>
</dbReference>
<dbReference type="AlphaFoldDB" id="A0A4R0RKK7"/>
<keyword evidence="2" id="KW-1185">Reference proteome</keyword>
<dbReference type="OrthoDB" id="2798901at2759"/>
<accession>A0A4R0RKK7</accession>
<evidence type="ECO:0000313" key="1">
    <source>
        <dbReference type="EMBL" id="TCD65579.1"/>
    </source>
</evidence>
<reference evidence="1 2" key="1">
    <citation type="submission" date="2018-11" db="EMBL/GenBank/DDBJ databases">
        <title>Genome assembly of Steccherinum ochraceum LE-BIN_3174, the white-rot fungus of the Steccherinaceae family (The Residual Polyporoid clade, Polyporales, Basidiomycota).</title>
        <authorList>
            <person name="Fedorova T.V."/>
            <person name="Glazunova O.A."/>
            <person name="Landesman E.O."/>
            <person name="Moiseenko K.V."/>
            <person name="Psurtseva N.V."/>
            <person name="Savinova O.S."/>
            <person name="Shakhova N.V."/>
            <person name="Tyazhelova T.V."/>
            <person name="Vasina D.V."/>
        </authorList>
    </citation>
    <scope>NUCLEOTIDE SEQUENCE [LARGE SCALE GENOMIC DNA]</scope>
    <source>
        <strain evidence="1 2">LE-BIN_3174</strain>
    </source>
</reference>
<gene>
    <name evidence="1" type="ORF">EIP91_002463</name>
</gene>
<comment type="caution">
    <text evidence="1">The sequence shown here is derived from an EMBL/GenBank/DDBJ whole genome shotgun (WGS) entry which is preliminary data.</text>
</comment>
<evidence type="ECO:0008006" key="3">
    <source>
        <dbReference type="Google" id="ProtNLM"/>
    </source>
</evidence>
<protein>
    <recommendedName>
        <fullName evidence="3">F-box domain-containing protein</fullName>
    </recommendedName>
</protein>
<name>A0A4R0RKK7_9APHY</name>
<sequence length="365" mass="40219">MANSNPTEPDGDTLFPASTPTLSILSLPTEILDRMVDFLSPNTRDLSSCALAHRTFLRLTRQRVFTTVTLQSSDALERFVALCSPPSSSSSPAIKSSIEQLKIRNLERHDWTWPSRIPVLLGSGQLTRLRELQILCSIVDLDVMFFSSLEHFVRLETLVLAGPNFMCVSELIRRISSLPALTHLTLNLDGIRWSPVPRDLISSPLNGNTRHVSPCLRLTSLSITAVDPRMSELVDWLIGTSTSVDMLWIEFWDEAVLEDVGRLISACGDALKDLTLDTCSEGVSAGALDHVDLSMNAKLSHLYLPRISFADLASVVRVLATTPSAALKHLSLRISDAHTFRTPFLEPDQSWSDLDAVLADETTSG</sequence>
<dbReference type="Gene3D" id="3.80.10.10">
    <property type="entry name" value="Ribonuclease Inhibitor"/>
    <property type="match status" value="1"/>
</dbReference>
<feature type="non-terminal residue" evidence="1">
    <location>
        <position position="365"/>
    </location>
</feature>
<dbReference type="Proteomes" id="UP000292702">
    <property type="component" value="Unassembled WGS sequence"/>
</dbReference>
<evidence type="ECO:0000313" key="2">
    <source>
        <dbReference type="Proteomes" id="UP000292702"/>
    </source>
</evidence>
<dbReference type="STRING" id="92696.A0A4R0RKK7"/>
<dbReference type="SUPFAM" id="SSF52047">
    <property type="entry name" value="RNI-like"/>
    <property type="match status" value="1"/>
</dbReference>
<proteinExistence type="predicted"/>
<dbReference type="InterPro" id="IPR032675">
    <property type="entry name" value="LRR_dom_sf"/>
</dbReference>
<organism evidence="1 2">
    <name type="scientific">Steccherinum ochraceum</name>
    <dbReference type="NCBI Taxonomy" id="92696"/>
    <lineage>
        <taxon>Eukaryota</taxon>
        <taxon>Fungi</taxon>
        <taxon>Dikarya</taxon>
        <taxon>Basidiomycota</taxon>
        <taxon>Agaricomycotina</taxon>
        <taxon>Agaricomycetes</taxon>
        <taxon>Polyporales</taxon>
        <taxon>Steccherinaceae</taxon>
        <taxon>Steccherinum</taxon>
    </lineage>
</organism>